<keyword evidence="2" id="KW-0808">Transferase</keyword>
<keyword evidence="1" id="KW-0472">Membrane</keyword>
<keyword evidence="1" id="KW-0812">Transmembrane</keyword>
<dbReference type="EMBL" id="JAGXFD010000001">
    <property type="protein sequence ID" value="MBZ9567706.1"/>
    <property type="molecule type" value="Genomic_DNA"/>
</dbReference>
<keyword evidence="1" id="KW-1133">Transmembrane helix</keyword>
<dbReference type="RefSeq" id="WP_224415484.1">
    <property type="nucleotide sequence ID" value="NZ_JAGXFC010000001.1"/>
</dbReference>
<gene>
    <name evidence="2" type="ORF">KGQ91_08420</name>
</gene>
<dbReference type="Pfam" id="PF13444">
    <property type="entry name" value="Acetyltransf_5"/>
    <property type="match status" value="1"/>
</dbReference>
<feature type="transmembrane region" description="Helical" evidence="1">
    <location>
        <begin position="150"/>
        <end position="171"/>
    </location>
</feature>
<organism evidence="2 3">
    <name type="scientific">Modicisalibacter tunisiensis</name>
    <dbReference type="NCBI Taxonomy" id="390637"/>
    <lineage>
        <taxon>Bacteria</taxon>
        <taxon>Pseudomonadati</taxon>
        <taxon>Pseudomonadota</taxon>
        <taxon>Gammaproteobacteria</taxon>
        <taxon>Oceanospirillales</taxon>
        <taxon>Halomonadaceae</taxon>
        <taxon>Modicisalibacter</taxon>
    </lineage>
</organism>
<dbReference type="InterPro" id="IPR016181">
    <property type="entry name" value="Acyl_CoA_acyltransferase"/>
</dbReference>
<dbReference type="InterPro" id="IPR022484">
    <property type="entry name" value="PEP-CTERM/exosrtase_acylTfrase"/>
</dbReference>
<name>A0ABS7WYK0_9GAMM</name>
<evidence type="ECO:0000313" key="2">
    <source>
        <dbReference type="EMBL" id="MBZ9567706.1"/>
    </source>
</evidence>
<proteinExistence type="predicted"/>
<sequence>MNALDRFEATFAFQLATTPTLRKRAYALRHAVFRRELDYRMHEDPDAHLEYDDHDTASLIVLLEHRASGIPAGCVRLVPSLTDGPDALRRLPLEAHCRDSLTHPTLHPERLPRERLCEISRLAISPTFRHRAETPGHPDAPSLFPPEERAGFALIGVGLFLAATALVGLAGRHHVFAMMQHRLPRRLAIHGLRFTCVGEPVTFHGLRRAYYIDQRQAVTELPPELRALYSRIEATLTHQTRVPAPHRAGLSSEI</sequence>
<dbReference type="NCBIfam" id="TIGR03694">
    <property type="entry name" value="exosort_acyl"/>
    <property type="match status" value="1"/>
</dbReference>
<evidence type="ECO:0000313" key="3">
    <source>
        <dbReference type="Proteomes" id="UP001319883"/>
    </source>
</evidence>
<keyword evidence="2" id="KW-0012">Acyltransferase</keyword>
<accession>A0ABS7WYK0</accession>
<dbReference type="GO" id="GO:0016746">
    <property type="term" value="F:acyltransferase activity"/>
    <property type="evidence" value="ECO:0007669"/>
    <property type="project" value="UniProtKB-KW"/>
</dbReference>
<evidence type="ECO:0000256" key="1">
    <source>
        <dbReference type="SAM" id="Phobius"/>
    </source>
</evidence>
<dbReference type="Gene3D" id="3.40.630.30">
    <property type="match status" value="1"/>
</dbReference>
<dbReference type="Proteomes" id="UP001319883">
    <property type="component" value="Unassembled WGS sequence"/>
</dbReference>
<reference evidence="2 3" key="1">
    <citation type="submission" date="2021-05" db="EMBL/GenBank/DDBJ databases">
        <title>Petroleum and Energy Research Collection (APPE): ex situ preservation of microbial diversity associated with the oil industry and exploitation of its biotechnological potential.</title>
        <authorList>
            <person name="Paixao C.T.M."/>
            <person name="Gomes M.B."/>
            <person name="Oliveira V.M."/>
        </authorList>
    </citation>
    <scope>NUCLEOTIDE SEQUENCE [LARGE SCALE GENOMIC DNA]</scope>
    <source>
        <strain evidence="2 3">LIT2</strain>
    </source>
</reference>
<keyword evidence="3" id="KW-1185">Reference proteome</keyword>
<comment type="caution">
    <text evidence="2">The sequence shown here is derived from an EMBL/GenBank/DDBJ whole genome shotgun (WGS) entry which is preliminary data.</text>
</comment>
<dbReference type="SUPFAM" id="SSF55729">
    <property type="entry name" value="Acyl-CoA N-acyltransferases (Nat)"/>
    <property type="match status" value="1"/>
</dbReference>
<protein>
    <submittedName>
        <fullName evidence="2">PEP-CTERM/exosortase system-associated acyltransferase</fullName>
    </submittedName>
</protein>